<name>A0A9W8ZT06_9AGAR</name>
<organism evidence="2 3">
    <name type="scientific">Lentinula lateritia</name>
    <dbReference type="NCBI Taxonomy" id="40482"/>
    <lineage>
        <taxon>Eukaryota</taxon>
        <taxon>Fungi</taxon>
        <taxon>Dikarya</taxon>
        <taxon>Basidiomycota</taxon>
        <taxon>Agaricomycotina</taxon>
        <taxon>Agaricomycetes</taxon>
        <taxon>Agaricomycetidae</taxon>
        <taxon>Agaricales</taxon>
        <taxon>Marasmiineae</taxon>
        <taxon>Omphalotaceae</taxon>
        <taxon>Lentinula</taxon>
    </lineage>
</organism>
<dbReference type="EMBL" id="JANVFS010000051">
    <property type="protein sequence ID" value="KAJ4465372.1"/>
    <property type="molecule type" value="Genomic_DNA"/>
</dbReference>
<sequence length="97" mass="10612">MVHSSAELTPASQGRNNANTSNDQQRGWLQSCVWGGDSISKAVCGALSGSTTPAMIIFGWGLMTEIQRVVDMELVYDELLCLAFDLALTIKVEFKRM</sequence>
<dbReference type="Proteomes" id="UP001150238">
    <property type="component" value="Unassembled WGS sequence"/>
</dbReference>
<reference evidence="2" key="1">
    <citation type="submission" date="2022-08" db="EMBL/GenBank/DDBJ databases">
        <authorList>
            <consortium name="DOE Joint Genome Institute"/>
            <person name="Min B."/>
            <person name="Riley R."/>
            <person name="Sierra-Patev S."/>
            <person name="Naranjo-Ortiz M."/>
            <person name="Looney B."/>
            <person name="Konkel Z."/>
            <person name="Slot J.C."/>
            <person name="Sakamoto Y."/>
            <person name="Steenwyk J.L."/>
            <person name="Rokas A."/>
            <person name="Carro J."/>
            <person name="Camarero S."/>
            <person name="Ferreira P."/>
            <person name="Molpeceres G."/>
            <person name="Ruiz-Duenas F.J."/>
            <person name="Serrano A."/>
            <person name="Henrissat B."/>
            <person name="Drula E."/>
            <person name="Hughes K.W."/>
            <person name="Mata J.L."/>
            <person name="Ishikawa N.K."/>
            <person name="Vargas-Isla R."/>
            <person name="Ushijima S."/>
            <person name="Smith C.A."/>
            <person name="Ahrendt S."/>
            <person name="Andreopoulos W."/>
            <person name="He G."/>
            <person name="Labutti K."/>
            <person name="Lipzen A."/>
            <person name="Ng V."/>
            <person name="Sandor L."/>
            <person name="Barry K."/>
            <person name="Martinez A.T."/>
            <person name="Xiao Y."/>
            <person name="Gibbons J.G."/>
            <person name="Terashima K."/>
            <person name="Hibbett D.S."/>
            <person name="Grigoriev I.V."/>
        </authorList>
    </citation>
    <scope>NUCLEOTIDE SEQUENCE</scope>
    <source>
        <strain evidence="2">Sp2 HRB7682 ss15</strain>
    </source>
</reference>
<evidence type="ECO:0000313" key="2">
    <source>
        <dbReference type="EMBL" id="KAJ4465372.1"/>
    </source>
</evidence>
<comment type="caution">
    <text evidence="2">The sequence shown here is derived from an EMBL/GenBank/DDBJ whole genome shotgun (WGS) entry which is preliminary data.</text>
</comment>
<proteinExistence type="predicted"/>
<dbReference type="AlphaFoldDB" id="A0A9W8ZT06"/>
<feature type="region of interest" description="Disordered" evidence="1">
    <location>
        <begin position="1"/>
        <end position="23"/>
    </location>
</feature>
<gene>
    <name evidence="2" type="ORF">C8J55DRAFT_528573</name>
</gene>
<protein>
    <submittedName>
        <fullName evidence="2">Uncharacterized protein</fullName>
    </submittedName>
</protein>
<reference evidence="2" key="2">
    <citation type="journal article" date="2023" name="Proc. Natl. Acad. Sci. U.S.A.">
        <title>A global phylogenomic analysis of the shiitake genus Lentinula.</title>
        <authorList>
            <person name="Sierra-Patev S."/>
            <person name="Min B."/>
            <person name="Naranjo-Ortiz M."/>
            <person name="Looney B."/>
            <person name="Konkel Z."/>
            <person name="Slot J.C."/>
            <person name="Sakamoto Y."/>
            <person name="Steenwyk J.L."/>
            <person name="Rokas A."/>
            <person name="Carro J."/>
            <person name="Camarero S."/>
            <person name="Ferreira P."/>
            <person name="Molpeceres G."/>
            <person name="Ruiz-Duenas F.J."/>
            <person name="Serrano A."/>
            <person name="Henrissat B."/>
            <person name="Drula E."/>
            <person name="Hughes K.W."/>
            <person name="Mata J.L."/>
            <person name="Ishikawa N.K."/>
            <person name="Vargas-Isla R."/>
            <person name="Ushijima S."/>
            <person name="Smith C.A."/>
            <person name="Donoghue J."/>
            <person name="Ahrendt S."/>
            <person name="Andreopoulos W."/>
            <person name="He G."/>
            <person name="LaButti K."/>
            <person name="Lipzen A."/>
            <person name="Ng V."/>
            <person name="Riley R."/>
            <person name="Sandor L."/>
            <person name="Barry K."/>
            <person name="Martinez A.T."/>
            <person name="Xiao Y."/>
            <person name="Gibbons J.G."/>
            <person name="Terashima K."/>
            <person name="Grigoriev I.V."/>
            <person name="Hibbett D."/>
        </authorList>
    </citation>
    <scope>NUCLEOTIDE SEQUENCE</scope>
    <source>
        <strain evidence="2">Sp2 HRB7682 ss15</strain>
    </source>
</reference>
<evidence type="ECO:0000256" key="1">
    <source>
        <dbReference type="SAM" id="MobiDB-lite"/>
    </source>
</evidence>
<accession>A0A9W8ZT06</accession>
<evidence type="ECO:0000313" key="3">
    <source>
        <dbReference type="Proteomes" id="UP001150238"/>
    </source>
</evidence>